<feature type="region of interest" description="Disordered" evidence="8">
    <location>
        <begin position="205"/>
        <end position="237"/>
    </location>
</feature>
<dbReference type="PANTHER" id="PTHR47219">
    <property type="entry name" value="RAB GTPASE-ACTIVATING PROTEIN 1-LIKE"/>
    <property type="match status" value="1"/>
</dbReference>
<dbReference type="FunFam" id="1.10.10.2750:FF:000001">
    <property type="entry name" value="TBC1 domain family member 1 isoform X2"/>
    <property type="match status" value="1"/>
</dbReference>
<evidence type="ECO:0000259" key="9">
    <source>
        <dbReference type="PROSITE" id="PS01179"/>
    </source>
</evidence>
<feature type="compositionally biased region" description="Basic and acidic residues" evidence="8">
    <location>
        <begin position="632"/>
        <end position="645"/>
    </location>
</feature>
<dbReference type="SUPFAM" id="SSF50729">
    <property type="entry name" value="PH domain-like"/>
    <property type="match status" value="2"/>
</dbReference>
<sequence length="1169" mass="132708">MEPITFTARKHPLPNEVSVDFGLQLVGSLPVHSLTTMPMLPWVVAEVRRLSRQSSRKEPVTKQVRLCVSPSGLRCEPEPGRSQQWDPLICSSIFECKPQHVHKLIHNSHDPSYFACLIKEDAVHRQSICHVFKADDQTKVPEIISSIRQAGKIARQEELHCPSEFDDTFSKKFEVLFCGRVTVAHKKAPPALIDECIEKFNHVSGSLGSESPRPAPPHAAPTGSQEPGRRPMRKSFSQPGLRSLAFRKELQDGGLRSSGFFSSFEESDIENHLISGHNIVQPTDIEENRTMLFTIGQSEVYLISPDTKKIALEKNFKEISFCSQGIRHVDHFGFICRESSGGGGFHFVCYVFQCTNEALVDEIMMTLKQAFTVAAVQQTAKAPAQLCEGCPLQGLHKLCERIEGMNSSKTKLELQKHLTTLTNQEQATIFEEVQKLRPRNEQRENELIISFLRCLYEEKQKEHIHIGEMKQTSQIAAENIGSELPPSATRFRLDLLKNKAKRSLTESLESILSRGNKARGLQEHSSSVDLDSSLSSTLSNTSKEPSVCEKEALPISESSFKLLGSSEDLSSDSESHLPEEPAPLSPQQAFRRRANTLSHFPMECQEPPQPARGSPGVSQRKLMRYHSVSTETPHERKDFESKANHLGDSGGTPVKTRRHSWRQQIFLRVATPQKACDASSRYEDYSELGELPPRSPLEPVCEDGPFGPPPEEKKRTSRELRELWQKAILQQILLLRMEKENQKLQASENDLLNKRLKLDYEEITPCLKEVTTVWEKMLSTPGRSKIKFDMEKMHSAVGQGVPRHHRGEIWKFLAEQFHLKHQFPSKQQPKDVPYKELLKQLTSQQHAILIDLGRTFPTHPYFSAQLGAGQLSLYNILKAYSLLDQEVGYCQGLSFVAGILLLHMSEEEAFKMLKFLMFDVGLRKQYRPDMIILQIQMYQLSRLLHDYHRDLYNHLEEHEIGPSLYAAPWFLTMFASQFPLGFVARVFDMIFLQGTEVIFKVALSLLGSHKPLILQHENLETIVDFIKNTLPNLGLVQMEKTINQVFEMDIAKQLQAYEVEYHVLQEELIDSSPLSDNQRMDKLEKTNSSLRKQNLDLLEQLQVANGRIQSLEATIEKLLSSESKLKQAMLTLELERSALLQTVEELRRGSASPSDLREPECTQPEPTGD</sequence>
<dbReference type="Pfam" id="PF00640">
    <property type="entry name" value="PID"/>
    <property type="match status" value="1"/>
</dbReference>
<dbReference type="GO" id="GO:0005737">
    <property type="term" value="C:cytoplasm"/>
    <property type="evidence" value="ECO:0007669"/>
    <property type="project" value="UniProtKB-ARBA"/>
</dbReference>
<keyword evidence="2" id="KW-0343">GTPase activation</keyword>
<dbReference type="FunFam" id="2.30.29.30:FF:000076">
    <property type="entry name" value="TBC1 domain family member 4 isoform X1"/>
    <property type="match status" value="1"/>
</dbReference>
<dbReference type="FunFam" id="1.10.472.80:FF:000003">
    <property type="entry name" value="Putative TBC1 domain family member 1"/>
    <property type="match status" value="1"/>
</dbReference>
<feature type="coiled-coil region" evidence="7">
    <location>
        <begin position="1080"/>
        <end position="1128"/>
    </location>
</feature>
<feature type="domain" description="PID" evidence="9">
    <location>
        <begin position="295"/>
        <end position="374"/>
    </location>
</feature>
<dbReference type="SMART" id="SM00164">
    <property type="entry name" value="TBC"/>
    <property type="match status" value="1"/>
</dbReference>
<feature type="region of interest" description="Disordered" evidence="8">
    <location>
        <begin position="564"/>
        <end position="588"/>
    </location>
</feature>
<feature type="region of interest" description="Disordered" evidence="8">
    <location>
        <begin position="628"/>
        <end position="658"/>
    </location>
</feature>
<dbReference type="PROSITE" id="PS50086">
    <property type="entry name" value="TBC_RABGAP"/>
    <property type="match status" value="1"/>
</dbReference>
<dbReference type="CDD" id="cd01269">
    <property type="entry name" value="PTB_TBC1D1_like"/>
    <property type="match status" value="1"/>
</dbReference>
<evidence type="ECO:0000256" key="2">
    <source>
        <dbReference type="ARBA" id="ARBA00022468"/>
    </source>
</evidence>
<name>G7P5E3_MACFA</name>
<keyword evidence="7" id="KW-0175">Coiled coil</keyword>
<accession>G7P5E3</accession>
<proteinExistence type="predicted"/>
<dbReference type="GO" id="GO:0005096">
    <property type="term" value="F:GTPase activator activity"/>
    <property type="evidence" value="ECO:0007669"/>
    <property type="project" value="UniProtKB-KW"/>
</dbReference>
<dbReference type="Pfam" id="PF00566">
    <property type="entry name" value="RabGAP-TBC"/>
    <property type="match status" value="1"/>
</dbReference>
<dbReference type="Proteomes" id="UP000009130">
    <property type="component" value="Chromosome 5"/>
</dbReference>
<feature type="domain" description="Rab-GAP TBC" evidence="10">
    <location>
        <begin position="800"/>
        <end position="994"/>
    </location>
</feature>
<feature type="region of interest" description="Disordered" evidence="8">
    <location>
        <begin position="686"/>
        <end position="715"/>
    </location>
</feature>
<evidence type="ECO:0000256" key="4">
    <source>
        <dbReference type="ARBA" id="ARBA00023242"/>
    </source>
</evidence>
<dbReference type="InterPro" id="IPR011993">
    <property type="entry name" value="PH-like_dom_sf"/>
</dbReference>
<dbReference type="CDD" id="cd00934">
    <property type="entry name" value="PTB"/>
    <property type="match status" value="1"/>
</dbReference>
<dbReference type="InterPro" id="IPR035969">
    <property type="entry name" value="Rab-GAP_TBC_sf"/>
</dbReference>
<dbReference type="AlphaFoldDB" id="G7P5E3"/>
<dbReference type="FunFam" id="2.30.29.30:FF:000165">
    <property type="entry name" value="TBC1 domain family member 1 isoform X1"/>
    <property type="match status" value="1"/>
</dbReference>
<evidence type="ECO:0000259" key="10">
    <source>
        <dbReference type="PROSITE" id="PS50086"/>
    </source>
</evidence>
<dbReference type="PROSITE" id="PS01179">
    <property type="entry name" value="PID"/>
    <property type="match status" value="1"/>
</dbReference>
<organism>
    <name type="scientific">Macaca fascicularis</name>
    <name type="common">Crab-eating macaque</name>
    <name type="synonym">Cynomolgus monkey</name>
    <dbReference type="NCBI Taxonomy" id="9541"/>
    <lineage>
        <taxon>Eukaryota</taxon>
        <taxon>Metazoa</taxon>
        <taxon>Chordata</taxon>
        <taxon>Craniata</taxon>
        <taxon>Vertebrata</taxon>
        <taxon>Euteleostomi</taxon>
        <taxon>Mammalia</taxon>
        <taxon>Eutheria</taxon>
        <taxon>Euarchontoglires</taxon>
        <taxon>Primates</taxon>
        <taxon>Haplorrhini</taxon>
        <taxon>Catarrhini</taxon>
        <taxon>Cercopithecidae</taxon>
        <taxon>Cercopithecinae</taxon>
        <taxon>Macaca</taxon>
    </lineage>
</organism>
<keyword evidence="3" id="KW-0597">Phosphoprotein</keyword>
<dbReference type="EMBL" id="CM001280">
    <property type="protein sequence ID" value="EHH53610.1"/>
    <property type="molecule type" value="Genomic_DNA"/>
</dbReference>
<evidence type="ECO:0000256" key="7">
    <source>
        <dbReference type="SAM" id="Coils"/>
    </source>
</evidence>
<feature type="region of interest" description="Disordered" evidence="8">
    <location>
        <begin position="1145"/>
        <end position="1169"/>
    </location>
</feature>
<keyword evidence="4" id="KW-0539">Nucleus</keyword>
<dbReference type="GO" id="GO:0005634">
    <property type="term" value="C:nucleus"/>
    <property type="evidence" value="ECO:0007669"/>
    <property type="project" value="UniProtKB-SubCell"/>
</dbReference>
<dbReference type="Gene3D" id="2.30.29.30">
    <property type="entry name" value="Pleckstrin-homology domain (PH domain)/Phosphotyrosine-binding domain (PTB)"/>
    <property type="match status" value="2"/>
</dbReference>
<protein>
    <recommendedName>
        <fullName evidence="6">TBC1 domain family member 1</fullName>
    </recommendedName>
</protein>
<evidence type="ECO:0000313" key="11">
    <source>
        <dbReference type="EMBL" id="EHH53610.1"/>
    </source>
</evidence>
<dbReference type="Gene3D" id="1.10.472.80">
    <property type="entry name" value="Ypt/Rab-GAP domain of gyp1p, domain 3"/>
    <property type="match status" value="1"/>
</dbReference>
<dbReference type="PANTHER" id="PTHR47219:SF18">
    <property type="entry name" value="TBC1 DOMAIN FAMILY MEMBER 1 ISOFORM X1"/>
    <property type="match status" value="1"/>
</dbReference>
<comment type="function">
    <text evidence="5">May act as a GTPase-activating protein for Rab family protein(s). May play a role in the cell cycle and differentiation of various tissues. Involved in the trafficking and translocation of GLUT4-containing vesicles and insulin-stimulated glucose uptake into cells.</text>
</comment>
<dbReference type="InterPro" id="IPR006020">
    <property type="entry name" value="PTB/PI_dom"/>
</dbReference>
<reference evidence="11" key="1">
    <citation type="journal article" date="2011" name="Nat. Biotechnol.">
        <title>Genome sequencing and comparison of two nonhuman primate animal models, the cynomolgus and Chinese rhesus macaques.</title>
        <authorList>
            <person name="Yan G."/>
            <person name="Zhang G."/>
            <person name="Fang X."/>
            <person name="Zhang Y."/>
            <person name="Li C."/>
            <person name="Ling F."/>
            <person name="Cooper D.N."/>
            <person name="Li Q."/>
            <person name="Li Y."/>
            <person name="van Gool A.J."/>
            <person name="Du H."/>
            <person name="Chen J."/>
            <person name="Chen R."/>
            <person name="Zhang P."/>
            <person name="Huang Z."/>
            <person name="Thompson J.R."/>
            <person name="Meng Y."/>
            <person name="Bai Y."/>
            <person name="Wang J."/>
            <person name="Zhuo M."/>
            <person name="Wang T."/>
            <person name="Huang Y."/>
            <person name="Wei L."/>
            <person name="Li J."/>
            <person name="Wang Z."/>
            <person name="Hu H."/>
            <person name="Yang P."/>
            <person name="Le L."/>
            <person name="Stenson P.D."/>
            <person name="Li B."/>
            <person name="Liu X."/>
            <person name="Ball E.V."/>
            <person name="An N."/>
            <person name="Huang Q."/>
            <person name="Zhang Y."/>
            <person name="Fan W."/>
            <person name="Zhang X."/>
            <person name="Li Y."/>
            <person name="Wang W."/>
            <person name="Katze M.G."/>
            <person name="Su B."/>
            <person name="Nielsen R."/>
            <person name="Yang H."/>
            <person name="Wang J."/>
            <person name="Wang X."/>
            <person name="Wang J."/>
        </authorList>
    </citation>
    <scope>NUCLEOTIDE SEQUENCE [LARGE SCALE GENOMIC DNA]</scope>
    <source>
        <strain evidence="11">CE-4</strain>
    </source>
</reference>
<evidence type="ECO:0000256" key="3">
    <source>
        <dbReference type="ARBA" id="ARBA00022553"/>
    </source>
</evidence>
<dbReference type="Gene3D" id="1.10.10.2750">
    <property type="match status" value="1"/>
</dbReference>
<dbReference type="Gene3D" id="1.10.8.270">
    <property type="entry name" value="putative rabgap domain of human tbc1 domain family member 14 like domains"/>
    <property type="match status" value="1"/>
</dbReference>
<evidence type="ECO:0000256" key="8">
    <source>
        <dbReference type="SAM" id="MobiDB-lite"/>
    </source>
</evidence>
<gene>
    <name evidence="11" type="ORF">EGM_14288</name>
</gene>
<dbReference type="InterPro" id="IPR050302">
    <property type="entry name" value="Rab_GAP_TBC_domain"/>
</dbReference>
<dbReference type="SUPFAM" id="SSF47923">
    <property type="entry name" value="Ypt/Rab-GAP domain of gyp1p"/>
    <property type="match status" value="2"/>
</dbReference>
<dbReference type="InterPro" id="IPR021785">
    <property type="entry name" value="DUF3350"/>
</dbReference>
<dbReference type="SMART" id="SM00462">
    <property type="entry name" value="PTB"/>
    <property type="match status" value="2"/>
</dbReference>
<evidence type="ECO:0000256" key="5">
    <source>
        <dbReference type="ARBA" id="ARBA00055418"/>
    </source>
</evidence>
<feature type="compositionally biased region" description="Low complexity" evidence="8">
    <location>
        <begin position="525"/>
        <end position="542"/>
    </location>
</feature>
<evidence type="ECO:0000256" key="6">
    <source>
        <dbReference type="ARBA" id="ARBA00072011"/>
    </source>
</evidence>
<dbReference type="InterPro" id="IPR000195">
    <property type="entry name" value="Rab-GAP-TBC_dom"/>
</dbReference>
<dbReference type="Pfam" id="PF11830">
    <property type="entry name" value="DUF3350"/>
    <property type="match status" value="1"/>
</dbReference>
<evidence type="ECO:0000256" key="1">
    <source>
        <dbReference type="ARBA" id="ARBA00004123"/>
    </source>
</evidence>
<comment type="subcellular location">
    <subcellularLocation>
        <location evidence="1">Nucleus</location>
    </subcellularLocation>
</comment>
<feature type="region of interest" description="Disordered" evidence="8">
    <location>
        <begin position="516"/>
        <end position="551"/>
    </location>
</feature>
<dbReference type="FunFam" id="1.10.8.270:FF:000001">
    <property type="entry name" value="TBC1 domain family member 1"/>
    <property type="match status" value="1"/>
</dbReference>